<evidence type="ECO:0000256" key="9">
    <source>
        <dbReference type="ARBA" id="ARBA00022989"/>
    </source>
</evidence>
<feature type="transmembrane region" description="Helical" evidence="13">
    <location>
        <begin position="418"/>
        <end position="440"/>
    </location>
</feature>
<evidence type="ECO:0000256" key="2">
    <source>
        <dbReference type="ARBA" id="ARBA00004651"/>
    </source>
</evidence>
<dbReference type="NCBIfam" id="TIGR00797">
    <property type="entry name" value="matE"/>
    <property type="match status" value="1"/>
</dbReference>
<feature type="transmembrane region" description="Helical" evidence="13">
    <location>
        <begin position="244"/>
        <end position="266"/>
    </location>
</feature>
<evidence type="ECO:0000256" key="6">
    <source>
        <dbReference type="ARBA" id="ARBA00022449"/>
    </source>
</evidence>
<dbReference type="EMBL" id="JBDIML010000003">
    <property type="protein sequence ID" value="MEN2767781.1"/>
    <property type="molecule type" value="Genomic_DNA"/>
</dbReference>
<comment type="subcellular location">
    <subcellularLocation>
        <location evidence="2">Cell membrane</location>
        <topology evidence="2">Multi-pass membrane protein</topology>
    </subcellularLocation>
</comment>
<organism evidence="14 15">
    <name type="scientific">Ornithinibacillus xuwenensis</name>
    <dbReference type="NCBI Taxonomy" id="3144668"/>
    <lineage>
        <taxon>Bacteria</taxon>
        <taxon>Bacillati</taxon>
        <taxon>Bacillota</taxon>
        <taxon>Bacilli</taxon>
        <taxon>Bacillales</taxon>
        <taxon>Bacillaceae</taxon>
        <taxon>Ornithinibacillus</taxon>
    </lineage>
</organism>
<keyword evidence="5" id="KW-0813">Transport</keyword>
<dbReference type="PANTHER" id="PTHR43298:SF2">
    <property type="entry name" value="FMN_FAD EXPORTER YEEO-RELATED"/>
    <property type="match status" value="1"/>
</dbReference>
<feature type="transmembrane region" description="Helical" evidence="13">
    <location>
        <begin position="162"/>
        <end position="182"/>
    </location>
</feature>
<dbReference type="Pfam" id="PF01554">
    <property type="entry name" value="MatE"/>
    <property type="match status" value="2"/>
</dbReference>
<feature type="transmembrane region" description="Helical" evidence="13">
    <location>
        <begin position="54"/>
        <end position="76"/>
    </location>
</feature>
<feature type="transmembrane region" description="Helical" evidence="13">
    <location>
        <begin position="12"/>
        <end position="34"/>
    </location>
</feature>
<name>A0ABU9XHJ9_9BACI</name>
<evidence type="ECO:0000313" key="14">
    <source>
        <dbReference type="EMBL" id="MEN2767781.1"/>
    </source>
</evidence>
<gene>
    <name evidence="14" type="ORF">ABC228_11315</name>
</gene>
<evidence type="ECO:0000256" key="1">
    <source>
        <dbReference type="ARBA" id="ARBA00003408"/>
    </source>
</evidence>
<dbReference type="PANTHER" id="PTHR43298">
    <property type="entry name" value="MULTIDRUG RESISTANCE PROTEIN NORM-RELATED"/>
    <property type="match status" value="1"/>
</dbReference>
<feature type="transmembrane region" description="Helical" evidence="13">
    <location>
        <begin position="129"/>
        <end position="150"/>
    </location>
</feature>
<feature type="transmembrane region" description="Helical" evidence="13">
    <location>
        <begin position="316"/>
        <end position="339"/>
    </location>
</feature>
<protein>
    <recommendedName>
        <fullName evidence="4">Probable multidrug resistance protein NorM</fullName>
    </recommendedName>
    <alternativeName>
        <fullName evidence="12">Multidrug-efflux transporter</fullName>
    </alternativeName>
</protein>
<evidence type="ECO:0000256" key="10">
    <source>
        <dbReference type="ARBA" id="ARBA00023065"/>
    </source>
</evidence>
<evidence type="ECO:0000256" key="11">
    <source>
        <dbReference type="ARBA" id="ARBA00023136"/>
    </source>
</evidence>
<comment type="function">
    <text evidence="1">Multidrug efflux pump.</text>
</comment>
<keyword evidence="9 13" id="KW-1133">Transmembrane helix</keyword>
<dbReference type="InterPro" id="IPR048279">
    <property type="entry name" value="MdtK-like"/>
</dbReference>
<evidence type="ECO:0000256" key="7">
    <source>
        <dbReference type="ARBA" id="ARBA00022475"/>
    </source>
</evidence>
<keyword evidence="10" id="KW-0406">Ion transport</keyword>
<keyword evidence="6" id="KW-0050">Antiport</keyword>
<comment type="caution">
    <text evidence="14">The sequence shown here is derived from an EMBL/GenBank/DDBJ whole genome shotgun (WGS) entry which is preliminary data.</text>
</comment>
<dbReference type="InterPro" id="IPR050222">
    <property type="entry name" value="MATE_MdtK"/>
</dbReference>
<keyword evidence="15" id="KW-1185">Reference proteome</keyword>
<feature type="transmembrane region" description="Helical" evidence="13">
    <location>
        <begin position="391"/>
        <end position="412"/>
    </location>
</feature>
<feature type="transmembrane region" description="Helical" evidence="13">
    <location>
        <begin position="286"/>
        <end position="304"/>
    </location>
</feature>
<evidence type="ECO:0000313" key="15">
    <source>
        <dbReference type="Proteomes" id="UP001444625"/>
    </source>
</evidence>
<evidence type="ECO:0000256" key="3">
    <source>
        <dbReference type="ARBA" id="ARBA00010199"/>
    </source>
</evidence>
<proteinExistence type="inferred from homology"/>
<reference evidence="14 15" key="1">
    <citation type="submission" date="2024-05" db="EMBL/GenBank/DDBJ databases">
        <authorList>
            <person name="Haq I."/>
            <person name="Ullah Z."/>
            <person name="Ahmad R."/>
            <person name="Li M."/>
            <person name="Tong Y."/>
        </authorList>
    </citation>
    <scope>NUCLEOTIDE SEQUENCE [LARGE SCALE GENOMIC DNA]</scope>
    <source>
        <strain evidence="14 15">16A2E</strain>
    </source>
</reference>
<dbReference type="Proteomes" id="UP001444625">
    <property type="component" value="Unassembled WGS sequence"/>
</dbReference>
<feature type="transmembrane region" description="Helical" evidence="13">
    <location>
        <begin position="351"/>
        <end position="370"/>
    </location>
</feature>
<evidence type="ECO:0000256" key="5">
    <source>
        <dbReference type="ARBA" id="ARBA00022448"/>
    </source>
</evidence>
<keyword evidence="7" id="KW-1003">Cell membrane</keyword>
<dbReference type="InterPro" id="IPR002528">
    <property type="entry name" value="MATE_fam"/>
</dbReference>
<evidence type="ECO:0000256" key="4">
    <source>
        <dbReference type="ARBA" id="ARBA00020268"/>
    </source>
</evidence>
<feature type="transmembrane region" description="Helical" evidence="13">
    <location>
        <begin position="96"/>
        <end position="117"/>
    </location>
</feature>
<evidence type="ECO:0000256" key="8">
    <source>
        <dbReference type="ARBA" id="ARBA00022692"/>
    </source>
</evidence>
<dbReference type="RefSeq" id="WP_345825247.1">
    <property type="nucleotide sequence ID" value="NZ_JBDIML010000003.1"/>
</dbReference>
<keyword evidence="8 13" id="KW-0812">Transmembrane</keyword>
<evidence type="ECO:0000256" key="12">
    <source>
        <dbReference type="ARBA" id="ARBA00031636"/>
    </source>
</evidence>
<evidence type="ECO:0000256" key="13">
    <source>
        <dbReference type="SAM" id="Phobius"/>
    </source>
</evidence>
<comment type="similarity">
    <text evidence="3">Belongs to the multi antimicrobial extrusion (MATE) (TC 2.A.66.1) family.</text>
</comment>
<sequence>MYQTDNLKQKIKLFMIIFFPILITQVSLNLMTFFDTVMSGRAGAEDLAGVAIGSSLWVPVFTGINGILLAITPIIAQLLGAQEDKSIKQKVQQAMYLSVGLAIAILLLGLILLNPILNTMDLEYEVRHIAKFYLITLGVGIIPLFIFNTLRCFMDALGQTRMSMIIILIALPINLLFNYIFIFGKFGVPAFGGIGAGIATALTYWVISLLAIAILYKVAPFRDYQLFSSWVRPRVKEWLEQLKIGVPIGFAIFFETSIFAAVTLLMSAYSTNTIAAHQAAMNFSSLLYMIPLSVGMALTITVGFEVGAKRMQDAKVYGYIGISGGIFIALFNGIVLFAFNDYVAGLYNTDPDVIALTVQFIGFAIVYQLADAFGAPIQGALRGYKDVNMTLVIALVSYWVIGLPTGWILANYTSLEPFGYWVGIITGLSCGALALLARLIHIQKKYRNQIENSSAT</sequence>
<keyword evidence="11 13" id="KW-0472">Membrane</keyword>
<dbReference type="PIRSF" id="PIRSF006603">
    <property type="entry name" value="DinF"/>
    <property type="match status" value="1"/>
</dbReference>
<accession>A0ABU9XHJ9</accession>
<dbReference type="CDD" id="cd13131">
    <property type="entry name" value="MATE_NorM_like"/>
    <property type="match status" value="1"/>
</dbReference>
<feature type="transmembrane region" description="Helical" evidence="13">
    <location>
        <begin position="194"/>
        <end position="216"/>
    </location>
</feature>